<dbReference type="InterPro" id="IPR017932">
    <property type="entry name" value="GATase_2_dom"/>
</dbReference>
<dbReference type="Gene3D" id="3.40.50.620">
    <property type="entry name" value="HUPs"/>
    <property type="match status" value="2"/>
</dbReference>
<evidence type="ECO:0000256" key="5">
    <source>
        <dbReference type="ARBA" id="ARBA00022840"/>
    </source>
</evidence>
<dbReference type="InterPro" id="IPR006426">
    <property type="entry name" value="Asn_synth_AEB"/>
</dbReference>
<organism evidence="10 11">
    <name type="scientific">Paenibacillus enshidis</name>
    <dbReference type="NCBI Taxonomy" id="1458439"/>
    <lineage>
        <taxon>Bacteria</taxon>
        <taxon>Bacillati</taxon>
        <taxon>Bacillota</taxon>
        <taxon>Bacilli</taxon>
        <taxon>Bacillales</taxon>
        <taxon>Paenibacillaceae</taxon>
        <taxon>Paenibacillus</taxon>
    </lineage>
</organism>
<evidence type="ECO:0000256" key="6">
    <source>
        <dbReference type="ARBA" id="ARBA00022888"/>
    </source>
</evidence>
<dbReference type="InterPro" id="IPR033738">
    <property type="entry name" value="AsnB_N"/>
</dbReference>
<dbReference type="Proteomes" id="UP001580346">
    <property type="component" value="Unassembled WGS sequence"/>
</dbReference>
<proteinExistence type="inferred from homology"/>
<dbReference type="CDD" id="cd00712">
    <property type="entry name" value="AsnB"/>
    <property type="match status" value="1"/>
</dbReference>
<dbReference type="Pfam" id="PF13537">
    <property type="entry name" value="GATase_7"/>
    <property type="match status" value="1"/>
</dbReference>
<dbReference type="InterPro" id="IPR014729">
    <property type="entry name" value="Rossmann-like_a/b/a_fold"/>
</dbReference>
<reference evidence="10 11" key="1">
    <citation type="submission" date="2024-09" db="EMBL/GenBank/DDBJ databases">
        <title>Paenibacillus zeirhizospherea sp. nov., isolated from surface of the maize (Zea mays) roots in a horticulture field, Hungary.</title>
        <authorList>
            <person name="Marton D."/>
            <person name="Farkas M."/>
            <person name="Bedics A."/>
            <person name="Toth E."/>
            <person name="Tancsics A."/>
            <person name="Boka K."/>
            <person name="Maroti G."/>
            <person name="Kriszt B."/>
            <person name="Cserhati M."/>
        </authorList>
    </citation>
    <scope>NUCLEOTIDE SEQUENCE [LARGE SCALE GENOMIC DNA]</scope>
    <source>
        <strain evidence="10 11">KCTC 33519</strain>
    </source>
</reference>
<dbReference type="InterPro" id="IPR001962">
    <property type="entry name" value="Asn_synthase"/>
</dbReference>
<dbReference type="EMBL" id="JBHHMI010000011">
    <property type="protein sequence ID" value="MFB5267890.1"/>
    <property type="molecule type" value="Genomic_DNA"/>
</dbReference>
<evidence type="ECO:0000256" key="8">
    <source>
        <dbReference type="ARBA" id="ARBA00048741"/>
    </source>
</evidence>
<comment type="caution">
    <text evidence="10">The sequence shown here is derived from an EMBL/GenBank/DDBJ whole genome shotgun (WGS) entry which is preliminary data.</text>
</comment>
<dbReference type="SUPFAM" id="SSF56235">
    <property type="entry name" value="N-terminal nucleophile aminohydrolases (Ntn hydrolases)"/>
    <property type="match status" value="1"/>
</dbReference>
<evidence type="ECO:0000256" key="2">
    <source>
        <dbReference type="ARBA" id="ARBA00005752"/>
    </source>
</evidence>
<dbReference type="PANTHER" id="PTHR43284">
    <property type="entry name" value="ASPARAGINE SYNTHETASE (GLUTAMINE-HYDROLYZING)"/>
    <property type="match status" value="1"/>
</dbReference>
<evidence type="ECO:0000256" key="7">
    <source>
        <dbReference type="ARBA" id="ARBA00022962"/>
    </source>
</evidence>
<dbReference type="InterPro" id="IPR051786">
    <property type="entry name" value="ASN_synthetase/amidase"/>
</dbReference>
<dbReference type="Pfam" id="PF00733">
    <property type="entry name" value="Asn_synthase"/>
    <property type="match status" value="1"/>
</dbReference>
<dbReference type="Gene3D" id="3.60.20.10">
    <property type="entry name" value="Glutamine Phosphoribosylpyrophosphate, subunit 1, domain 1"/>
    <property type="match status" value="1"/>
</dbReference>
<dbReference type="PANTHER" id="PTHR43284:SF1">
    <property type="entry name" value="ASPARAGINE SYNTHETASE"/>
    <property type="match status" value="1"/>
</dbReference>
<evidence type="ECO:0000259" key="9">
    <source>
        <dbReference type="PROSITE" id="PS51278"/>
    </source>
</evidence>
<dbReference type="PROSITE" id="PS51278">
    <property type="entry name" value="GATASE_TYPE_2"/>
    <property type="match status" value="1"/>
</dbReference>
<evidence type="ECO:0000256" key="3">
    <source>
        <dbReference type="ARBA" id="ARBA00012737"/>
    </source>
</evidence>
<dbReference type="SUPFAM" id="SSF52402">
    <property type="entry name" value="Adenine nucleotide alpha hydrolases-like"/>
    <property type="match status" value="1"/>
</dbReference>
<comment type="catalytic activity">
    <reaction evidence="8">
        <text>L-aspartate + L-glutamine + ATP + H2O = L-asparagine + L-glutamate + AMP + diphosphate + H(+)</text>
        <dbReference type="Rhea" id="RHEA:12228"/>
        <dbReference type="ChEBI" id="CHEBI:15377"/>
        <dbReference type="ChEBI" id="CHEBI:15378"/>
        <dbReference type="ChEBI" id="CHEBI:29985"/>
        <dbReference type="ChEBI" id="CHEBI:29991"/>
        <dbReference type="ChEBI" id="CHEBI:30616"/>
        <dbReference type="ChEBI" id="CHEBI:33019"/>
        <dbReference type="ChEBI" id="CHEBI:58048"/>
        <dbReference type="ChEBI" id="CHEBI:58359"/>
        <dbReference type="ChEBI" id="CHEBI:456215"/>
        <dbReference type="EC" id="6.3.5.4"/>
    </reaction>
</comment>
<comment type="similarity">
    <text evidence="2">Belongs to the asparagine synthetase family.</text>
</comment>
<comment type="pathway">
    <text evidence="1">Amino-acid biosynthesis; L-asparagine biosynthesis; L-asparagine from L-aspartate (L-Gln route): step 1/1.</text>
</comment>
<feature type="domain" description="Glutamine amidotransferase type-2" evidence="9">
    <location>
        <begin position="5"/>
        <end position="217"/>
    </location>
</feature>
<gene>
    <name evidence="10" type="ORF">ACE41H_14065</name>
</gene>
<evidence type="ECO:0000313" key="10">
    <source>
        <dbReference type="EMBL" id="MFB5267890.1"/>
    </source>
</evidence>
<dbReference type="PIRSF" id="PIRSF001589">
    <property type="entry name" value="Asn_synthetase_glu-h"/>
    <property type="match status" value="1"/>
</dbReference>
<keyword evidence="4" id="KW-0547">Nucleotide-binding</keyword>
<protein>
    <recommendedName>
        <fullName evidence="3">asparagine synthase (glutamine-hydrolyzing)</fullName>
        <ecNumber evidence="3">6.3.5.4</ecNumber>
    </recommendedName>
</protein>
<dbReference type="RefSeq" id="WP_375355926.1">
    <property type="nucleotide sequence ID" value="NZ_JBHHMI010000011.1"/>
</dbReference>
<evidence type="ECO:0000256" key="1">
    <source>
        <dbReference type="ARBA" id="ARBA00005187"/>
    </source>
</evidence>
<keyword evidence="5" id="KW-0067">ATP-binding</keyword>
<evidence type="ECO:0000313" key="11">
    <source>
        <dbReference type="Proteomes" id="UP001580346"/>
    </source>
</evidence>
<evidence type="ECO:0000256" key="4">
    <source>
        <dbReference type="ARBA" id="ARBA00022741"/>
    </source>
</evidence>
<name>A0ABV5AUK7_9BACL</name>
<sequence length="644" mass="75071">MGAINGILHFNGSMINHSEADALMQALRKYPVDQTGTWFGRTLFFGCHAQWITPESVHEILPYYDPERKLAITADAIIDNRAELFDLLQVAYERRAKMGDSELILLAYHKWGEEAPKYLVGDFAFMIWDERQNKLFGARDFSGTRTLYFYRDHQRFAFCTLIQPLFTLPYIDRALNEQWIAEFLAIPTTTDAVDTASTVYRQIEQLSPSHTITVMNGKFTFRRYCTIAEGNKLKLSSNGEYEEAFREVFQNAVQSRIRTHRAVGAQLSGGLDSGSVVSFAAKALHNEDKHLHTFSYVPVDDFEDWTSKRRVANERPYIQSTVQYVGNITAHYLDFKGKSPLSEVDDWLDTFEMPYKFFENSFWIKGIYESARQQGVGILLNGQRGNWTISWGHPLDYMAILLRKMRWIRFYRELRLHSRIAGARRSRLLPVIGRKAFPFVQHLAWNKEDSFPSLINPEFARTTDVFDRLRQHDIDVSGTYLANAYEYRKRQFEKLYFWNINGTFGTKLSLRHSIWERDPTNDLRVIKFCLSVPEEQFVQDGVDRSLIRRSMKNNLPDDVRMNLRIRGVQGADGIHRMKPSWAVFMEELQQLSSDTELSRFINVPVLKEAISKLKTEPQSRHIFDADLKIIMRSLIFHRFLTKFT</sequence>
<dbReference type="InterPro" id="IPR029055">
    <property type="entry name" value="Ntn_hydrolases_N"/>
</dbReference>
<keyword evidence="6" id="KW-0061">Asparagine biosynthesis</keyword>
<keyword evidence="7" id="KW-0315">Glutamine amidotransferase</keyword>
<dbReference type="EC" id="6.3.5.4" evidence="3"/>
<accession>A0ABV5AUK7</accession>
<keyword evidence="6" id="KW-0028">Amino-acid biosynthesis</keyword>
<keyword evidence="11" id="KW-1185">Reference proteome</keyword>